<dbReference type="PANTHER" id="PTHR42776:SF27">
    <property type="entry name" value="DIPEPTIDYL PEPTIDASE FAMILY MEMBER 6"/>
    <property type="match status" value="1"/>
</dbReference>
<proteinExistence type="predicted"/>
<dbReference type="SUPFAM" id="SSF82171">
    <property type="entry name" value="DPP6 N-terminal domain-like"/>
    <property type="match status" value="1"/>
</dbReference>
<dbReference type="RefSeq" id="WP_259087324.1">
    <property type="nucleotide sequence ID" value="NZ_BAAAZC010000019.1"/>
</dbReference>
<dbReference type="SUPFAM" id="SSF50969">
    <property type="entry name" value="YVTN repeat-like/Quinoprotein amine dehydrogenase"/>
    <property type="match status" value="1"/>
</dbReference>
<evidence type="ECO:0000313" key="3">
    <source>
        <dbReference type="EMBL" id="GAA3976427.1"/>
    </source>
</evidence>
<keyword evidence="4" id="KW-1185">Reference proteome</keyword>
<protein>
    <recommendedName>
        <fullName evidence="2">Peptidase S9 prolyl oligopeptidase catalytic domain-containing protein</fullName>
    </recommendedName>
</protein>
<dbReference type="InterPro" id="IPR001375">
    <property type="entry name" value="Peptidase_S9_cat"/>
</dbReference>
<evidence type="ECO:0000259" key="2">
    <source>
        <dbReference type="Pfam" id="PF00326"/>
    </source>
</evidence>
<keyword evidence="1" id="KW-0378">Hydrolase</keyword>
<organism evidence="3 4">
    <name type="scientific">Mucilaginibacter dorajii</name>
    <dbReference type="NCBI Taxonomy" id="692994"/>
    <lineage>
        <taxon>Bacteria</taxon>
        <taxon>Pseudomonadati</taxon>
        <taxon>Bacteroidota</taxon>
        <taxon>Sphingobacteriia</taxon>
        <taxon>Sphingobacteriales</taxon>
        <taxon>Sphingobacteriaceae</taxon>
        <taxon>Mucilaginibacter</taxon>
    </lineage>
</organism>
<dbReference type="InterPro" id="IPR011044">
    <property type="entry name" value="Quino_amine_DH_bsu"/>
</dbReference>
<dbReference type="Pfam" id="PF00326">
    <property type="entry name" value="Peptidase_S9"/>
    <property type="match status" value="1"/>
</dbReference>
<dbReference type="SUPFAM" id="SSF53474">
    <property type="entry name" value="alpha/beta-Hydrolases"/>
    <property type="match status" value="1"/>
</dbReference>
<dbReference type="InterPro" id="IPR029058">
    <property type="entry name" value="AB_hydrolase_fold"/>
</dbReference>
<accession>A0ABP7Q4T6</accession>
<evidence type="ECO:0000313" key="4">
    <source>
        <dbReference type="Proteomes" id="UP001500742"/>
    </source>
</evidence>
<name>A0ABP7Q4T6_9SPHI</name>
<dbReference type="PANTHER" id="PTHR42776">
    <property type="entry name" value="SERINE PEPTIDASE S9 FAMILY MEMBER"/>
    <property type="match status" value="1"/>
</dbReference>
<dbReference type="Gene3D" id="3.40.50.1820">
    <property type="entry name" value="alpha/beta hydrolase"/>
    <property type="match status" value="1"/>
</dbReference>
<evidence type="ECO:0000256" key="1">
    <source>
        <dbReference type="ARBA" id="ARBA00022801"/>
    </source>
</evidence>
<sequence length="901" mass="103229">MKLLWTVFLLNFSIVTLTWAQKKVIDKDACDNWPSLRDINLNSSILTNDGKYVAFQYGSKQKGSFIIVKSIVGSFKFEFNGTDNLCFTSDSRRLVALLPGDSLLVLDLLKQSKQYILNVKSFSTPHYGKAQFIAYQLNGDQQKFTVINLDSENEKSFYGVERQWINKEGNAIVIKNINGLIWLDIKTNIERAIPESFNTLNLAFDNSGNNIAFISSEQENVSLRYFNHGTEITKDLANNSKDGIQNGFCISDGQISFNKHDNKVFFQVKLSKKSSFSTLNNLIISKTINVWSYRDKVLQEKQLFELSEQYNQNYLAVVNINDGKTIQLEDENYFFIPDRMVKNYVLLTAKVSDDEFHWNKELKSLYVVNINDGKKTKIFESSYPSFQDAMISPDERFVVWFNRKSQQYYSYEISSGDIRNISSSITEPLGINQRGEADKLSNQGATYDMPVWLTKDHTLLVYDQNDIWQIDPNGKGKPTNVTNGYGNRNKIRFRVLGDYEAGLSKPDEILLWAFNSENKQNGFWKVKRRQHKDPIKLTMDSHAYYFSPTSLVTWRGADDPTNFIPIKAKEANVFVVRRMSANDAPNLYYTYDFKSFAPISDLHPQNRYNWLTAELVTWTLPDGLKSDGILFKPEDFDSKKKYPIIFNYYERRSEGLNVYRNPELSGDNINIPWYVSRGYLVFEPDMYYKTGKTAENIINVVNSAAKYLGCFTYIDTMRMGIQGQSFGGYETNVIATGTNIFAAACEMAGPTDIISEYGSLRPGGHNNEVSADIGQRNLGVLPWEYPAIFVENSPIFHIGKMTTPLLIVHNRNDGSILFSQAVELFMALRRSNKKAWMLEYDKEGHSIYNENNKLDFTIRMQQFFDHYLKGTLPPKWMTQGIAAKYKGIDSGLELDTSGQIP</sequence>
<dbReference type="EMBL" id="BAAAZC010000019">
    <property type="protein sequence ID" value="GAA3976427.1"/>
    <property type="molecule type" value="Genomic_DNA"/>
</dbReference>
<reference evidence="4" key="1">
    <citation type="journal article" date="2019" name="Int. J. Syst. Evol. Microbiol.">
        <title>The Global Catalogue of Microorganisms (GCM) 10K type strain sequencing project: providing services to taxonomists for standard genome sequencing and annotation.</title>
        <authorList>
            <consortium name="The Broad Institute Genomics Platform"/>
            <consortium name="The Broad Institute Genome Sequencing Center for Infectious Disease"/>
            <person name="Wu L."/>
            <person name="Ma J."/>
        </authorList>
    </citation>
    <scope>NUCLEOTIDE SEQUENCE [LARGE SCALE GENOMIC DNA]</scope>
    <source>
        <strain evidence="4">JCM 16601</strain>
    </source>
</reference>
<feature type="domain" description="Peptidase S9 prolyl oligopeptidase catalytic" evidence="2">
    <location>
        <begin position="701"/>
        <end position="870"/>
    </location>
</feature>
<comment type="caution">
    <text evidence="3">The sequence shown here is derived from an EMBL/GenBank/DDBJ whole genome shotgun (WGS) entry which is preliminary data.</text>
</comment>
<dbReference type="Proteomes" id="UP001500742">
    <property type="component" value="Unassembled WGS sequence"/>
</dbReference>
<gene>
    <name evidence="3" type="ORF">GCM10022210_28920</name>
</gene>